<evidence type="ECO:0000256" key="1">
    <source>
        <dbReference type="ARBA" id="ARBA00004370"/>
    </source>
</evidence>
<feature type="compositionally biased region" description="Low complexity" evidence="6">
    <location>
        <begin position="358"/>
        <end position="369"/>
    </location>
</feature>
<dbReference type="FunFam" id="2.60.40.10:FF:000088">
    <property type="entry name" value="Butyrophilin subfamily 1 member A1"/>
    <property type="match status" value="1"/>
</dbReference>
<dbReference type="GO" id="GO:0050852">
    <property type="term" value="P:T cell receptor signaling pathway"/>
    <property type="evidence" value="ECO:0007669"/>
    <property type="project" value="TreeGrafter"/>
</dbReference>
<evidence type="ECO:0000256" key="2">
    <source>
        <dbReference type="ARBA" id="ARBA00022692"/>
    </source>
</evidence>
<dbReference type="Proteomes" id="UP001311232">
    <property type="component" value="Unassembled WGS sequence"/>
</dbReference>
<feature type="transmembrane region" description="Helical" evidence="7">
    <location>
        <begin position="265"/>
        <end position="288"/>
    </location>
</feature>
<keyword evidence="3 7" id="KW-1133">Transmembrane helix</keyword>
<evidence type="ECO:0000313" key="10">
    <source>
        <dbReference type="Proteomes" id="UP001311232"/>
    </source>
</evidence>
<feature type="compositionally biased region" description="Polar residues" evidence="6">
    <location>
        <begin position="370"/>
        <end position="398"/>
    </location>
</feature>
<dbReference type="InterPro" id="IPR003599">
    <property type="entry name" value="Ig_sub"/>
</dbReference>
<protein>
    <recommendedName>
        <fullName evidence="8">Ig-like domain-containing protein</fullName>
    </recommendedName>
</protein>
<reference evidence="9 10" key="1">
    <citation type="submission" date="2021-06" db="EMBL/GenBank/DDBJ databases">
        <authorList>
            <person name="Palmer J.M."/>
        </authorList>
    </citation>
    <scope>NUCLEOTIDE SEQUENCE [LARGE SCALE GENOMIC DNA]</scope>
    <source>
        <strain evidence="9 10">MEX-2019</strain>
        <tissue evidence="9">Muscle</tissue>
    </source>
</reference>
<dbReference type="InterPro" id="IPR053896">
    <property type="entry name" value="BTN3A2-like_Ig-C"/>
</dbReference>
<feature type="transmembrane region" description="Helical" evidence="7">
    <location>
        <begin position="33"/>
        <end position="55"/>
    </location>
</feature>
<evidence type="ECO:0000256" key="5">
    <source>
        <dbReference type="ARBA" id="ARBA00023319"/>
    </source>
</evidence>
<feature type="compositionally biased region" description="Low complexity" evidence="6">
    <location>
        <begin position="440"/>
        <end position="449"/>
    </location>
</feature>
<comment type="subcellular location">
    <subcellularLocation>
        <location evidence="1">Membrane</location>
    </subcellularLocation>
</comment>
<keyword evidence="10" id="KW-1185">Reference proteome</keyword>
<dbReference type="InterPro" id="IPR050504">
    <property type="entry name" value="IgSF_BTN/MOG"/>
</dbReference>
<dbReference type="GO" id="GO:0001817">
    <property type="term" value="P:regulation of cytokine production"/>
    <property type="evidence" value="ECO:0007669"/>
    <property type="project" value="TreeGrafter"/>
</dbReference>
<dbReference type="AlphaFoldDB" id="A0AAV9RF17"/>
<keyword evidence="5" id="KW-0393">Immunoglobulin domain</keyword>
<sequence>MTKIHRVYRQIIVDVNLIAQTTRTSINFSAAPLGFVCLVASVLCCFPVTVSGVVAPKRIVAYVNQTINLPCRTNRKSDLLTVEWSKEGITPNITLLYRHGSETVEEKNPAFLNRTRLTVNGGEDGNISQTIFKLQQSDEGRYECRTRVGKQLQVEATLELLVGAVSEPELTFVPPSADGRVTVECRAEGWYPAPEITLHDGEGNKMEDEEPRIAPDSAGYFTATRRGSLQTATNRVTCSVHQSLLNQRRNKEMYIPDNCMRSCTYSIIASVLVTMVASALCLLALFLWKKYGCSCQSKESPQSQQVNPSTVHWDQAGHVRYTELQQENNVLRSHISEKDEVISKLKAEIEEHKSKYSTTQQQDQPTTDPGSSLNGSQQVNQTLDYSSTPPAATGTSHNPKSDKLSKTKGSKSAASKQHLTPVPLKKDKGTPAPFTNTAVASSSSSSASISKEKNILRSSSFSGLRPGNVKSPRRHTMSNNPFSVLAELQEESEYLISEKINHKH</sequence>
<dbReference type="Pfam" id="PF07686">
    <property type="entry name" value="V-set"/>
    <property type="match status" value="1"/>
</dbReference>
<evidence type="ECO:0000256" key="3">
    <source>
        <dbReference type="ARBA" id="ARBA00022989"/>
    </source>
</evidence>
<dbReference type="SMART" id="SM00409">
    <property type="entry name" value="IG"/>
    <property type="match status" value="1"/>
</dbReference>
<dbReference type="InterPro" id="IPR013783">
    <property type="entry name" value="Ig-like_fold"/>
</dbReference>
<dbReference type="SUPFAM" id="SSF48726">
    <property type="entry name" value="Immunoglobulin"/>
    <property type="match status" value="2"/>
</dbReference>
<dbReference type="GO" id="GO:0009897">
    <property type="term" value="C:external side of plasma membrane"/>
    <property type="evidence" value="ECO:0007669"/>
    <property type="project" value="TreeGrafter"/>
</dbReference>
<gene>
    <name evidence="9" type="ORF">CRENBAI_013976</name>
</gene>
<dbReference type="PANTHER" id="PTHR24100">
    <property type="entry name" value="BUTYROPHILIN"/>
    <property type="match status" value="1"/>
</dbReference>
<dbReference type="InterPro" id="IPR007110">
    <property type="entry name" value="Ig-like_dom"/>
</dbReference>
<dbReference type="Gene3D" id="2.60.40.10">
    <property type="entry name" value="Immunoglobulins"/>
    <property type="match status" value="2"/>
</dbReference>
<name>A0AAV9RF17_9TELE</name>
<dbReference type="EMBL" id="JAHHUM010002020">
    <property type="protein sequence ID" value="KAK5607604.1"/>
    <property type="molecule type" value="Genomic_DNA"/>
</dbReference>
<keyword evidence="4 7" id="KW-0472">Membrane</keyword>
<feature type="domain" description="Ig-like" evidence="8">
    <location>
        <begin position="47"/>
        <end position="155"/>
    </location>
</feature>
<feature type="region of interest" description="Disordered" evidence="6">
    <location>
        <begin position="353"/>
        <end position="478"/>
    </location>
</feature>
<dbReference type="PROSITE" id="PS50835">
    <property type="entry name" value="IG_LIKE"/>
    <property type="match status" value="1"/>
</dbReference>
<evidence type="ECO:0000256" key="7">
    <source>
        <dbReference type="SAM" id="Phobius"/>
    </source>
</evidence>
<keyword evidence="2 7" id="KW-0812">Transmembrane</keyword>
<dbReference type="InterPro" id="IPR013106">
    <property type="entry name" value="Ig_V-set"/>
</dbReference>
<proteinExistence type="predicted"/>
<dbReference type="Pfam" id="PF22705">
    <property type="entry name" value="C2-set_3"/>
    <property type="match status" value="1"/>
</dbReference>
<evidence type="ECO:0000256" key="6">
    <source>
        <dbReference type="SAM" id="MobiDB-lite"/>
    </source>
</evidence>
<accession>A0AAV9RF17</accession>
<dbReference type="GO" id="GO:0005102">
    <property type="term" value="F:signaling receptor binding"/>
    <property type="evidence" value="ECO:0007669"/>
    <property type="project" value="TreeGrafter"/>
</dbReference>
<evidence type="ECO:0000259" key="8">
    <source>
        <dbReference type="PROSITE" id="PS50835"/>
    </source>
</evidence>
<evidence type="ECO:0000313" key="9">
    <source>
        <dbReference type="EMBL" id="KAK5607604.1"/>
    </source>
</evidence>
<comment type="caution">
    <text evidence="9">The sequence shown here is derived from an EMBL/GenBank/DDBJ whole genome shotgun (WGS) entry which is preliminary data.</text>
</comment>
<organism evidence="9 10">
    <name type="scientific">Crenichthys baileyi</name>
    <name type="common">White River springfish</name>
    <dbReference type="NCBI Taxonomy" id="28760"/>
    <lineage>
        <taxon>Eukaryota</taxon>
        <taxon>Metazoa</taxon>
        <taxon>Chordata</taxon>
        <taxon>Craniata</taxon>
        <taxon>Vertebrata</taxon>
        <taxon>Euteleostomi</taxon>
        <taxon>Actinopterygii</taxon>
        <taxon>Neopterygii</taxon>
        <taxon>Teleostei</taxon>
        <taxon>Neoteleostei</taxon>
        <taxon>Acanthomorphata</taxon>
        <taxon>Ovalentaria</taxon>
        <taxon>Atherinomorphae</taxon>
        <taxon>Cyprinodontiformes</taxon>
        <taxon>Goodeidae</taxon>
        <taxon>Crenichthys</taxon>
    </lineage>
</organism>
<dbReference type="InterPro" id="IPR036179">
    <property type="entry name" value="Ig-like_dom_sf"/>
</dbReference>
<evidence type="ECO:0000256" key="4">
    <source>
        <dbReference type="ARBA" id="ARBA00023136"/>
    </source>
</evidence>